<protein>
    <submittedName>
        <fullName evidence="9">Radical SAM protein SkfB superfamily</fullName>
    </submittedName>
</protein>
<evidence type="ECO:0000256" key="2">
    <source>
        <dbReference type="ARBA" id="ARBA00022485"/>
    </source>
</evidence>
<evidence type="ECO:0000256" key="1">
    <source>
        <dbReference type="ARBA" id="ARBA00001966"/>
    </source>
</evidence>
<dbReference type="GO" id="GO:0003824">
    <property type="term" value="F:catalytic activity"/>
    <property type="evidence" value="ECO:0007669"/>
    <property type="project" value="InterPro"/>
</dbReference>
<dbReference type="AlphaFoldDB" id="A0A388TCR6"/>
<dbReference type="InterPro" id="IPR034391">
    <property type="entry name" value="AdoMet-like_SPASM_containing"/>
</dbReference>
<evidence type="ECO:0000256" key="6">
    <source>
        <dbReference type="ARBA" id="ARBA00023014"/>
    </source>
</evidence>
<dbReference type="InterPro" id="IPR007197">
    <property type="entry name" value="rSAM"/>
</dbReference>
<accession>A0A388TCR6</accession>
<evidence type="ECO:0000313" key="10">
    <source>
        <dbReference type="Proteomes" id="UP000269352"/>
    </source>
</evidence>
<proteinExistence type="predicted"/>
<dbReference type="SUPFAM" id="SSF102114">
    <property type="entry name" value="Radical SAM enzymes"/>
    <property type="match status" value="1"/>
</dbReference>
<evidence type="ECO:0000256" key="5">
    <source>
        <dbReference type="ARBA" id="ARBA00023004"/>
    </source>
</evidence>
<dbReference type="EMBL" id="BGZN01000066">
    <property type="protein sequence ID" value="GBR74667.1"/>
    <property type="molecule type" value="Genomic_DNA"/>
</dbReference>
<evidence type="ECO:0000313" key="9">
    <source>
        <dbReference type="EMBL" id="GBR74667.1"/>
    </source>
</evidence>
<dbReference type="Pfam" id="PF04055">
    <property type="entry name" value="Radical_SAM"/>
    <property type="match status" value="1"/>
</dbReference>
<dbReference type="SFLD" id="SFLDS00029">
    <property type="entry name" value="Radical_SAM"/>
    <property type="match status" value="1"/>
</dbReference>
<dbReference type="PANTHER" id="PTHR11228:SF7">
    <property type="entry name" value="PQQA PEPTIDE CYCLASE"/>
    <property type="match status" value="1"/>
</dbReference>
<keyword evidence="5" id="KW-0408">Iron</keyword>
<organism evidence="9 10">
    <name type="scientific">Termititenax aidoneus</name>
    <dbReference type="NCBI Taxonomy" id="2218524"/>
    <lineage>
        <taxon>Bacteria</taxon>
        <taxon>Bacillati</taxon>
        <taxon>Candidatus Margulisiibacteriota</taxon>
        <taxon>Candidatus Termititenacia</taxon>
        <taxon>Candidatus Termititenacales</taxon>
        <taxon>Candidatus Termititenacaceae</taxon>
        <taxon>Candidatus Termititenax</taxon>
    </lineage>
</organism>
<comment type="caution">
    <text evidence="9">The sequence shown here is derived from an EMBL/GenBank/DDBJ whole genome shotgun (WGS) entry which is preliminary data.</text>
</comment>
<comment type="cofactor">
    <cofactor evidence="1">
        <name>[4Fe-4S] cluster</name>
        <dbReference type="ChEBI" id="CHEBI:49883"/>
    </cofactor>
</comment>
<evidence type="ECO:0000256" key="3">
    <source>
        <dbReference type="ARBA" id="ARBA00022691"/>
    </source>
</evidence>
<dbReference type="Pfam" id="PF13186">
    <property type="entry name" value="SPASM"/>
    <property type="match status" value="1"/>
</dbReference>
<keyword evidence="2" id="KW-0004">4Fe-4S</keyword>
<keyword evidence="3" id="KW-0949">S-adenosyl-L-methionine</keyword>
<dbReference type="GO" id="GO:0051536">
    <property type="term" value="F:iron-sulfur cluster binding"/>
    <property type="evidence" value="ECO:0007669"/>
    <property type="project" value="UniProtKB-KW"/>
</dbReference>
<evidence type="ECO:0000259" key="7">
    <source>
        <dbReference type="Pfam" id="PF04055"/>
    </source>
</evidence>
<sequence length="326" mass="37597">MNLLREIFHPYKQIKKVRFEACTMCQLKCVSCDTANGESRRNAVGWGYLKAADFLKFAEQNPRLKIIELSNWGEIFLNPEIAEIFCIGCEHGLELTAGNGTNMNNVKPEVLEALVKYQVRYVSVSLDGASQETYAQYRRGGNFDRVIANLKILNEFKRQYHSPYPQLGWQFIVFGHNEHELAKARALAEELNMEFKPKLNAHEENSPLKNPEAVRRELGLKYVSRAEQEQKTGRFRALACHQLWQQPQINWDGKLLGCCQNIWGDFGNVLETPLQDLLVSEKYVYAKKILLAAPEARRRPLPYDLPCVKCSFFHRLQSLRLGTFKK</sequence>
<keyword evidence="6" id="KW-0411">Iron-sulfur</keyword>
<evidence type="ECO:0000259" key="8">
    <source>
        <dbReference type="Pfam" id="PF13186"/>
    </source>
</evidence>
<keyword evidence="4" id="KW-0479">Metal-binding</keyword>
<dbReference type="GO" id="GO:0046872">
    <property type="term" value="F:metal ion binding"/>
    <property type="evidence" value="ECO:0007669"/>
    <property type="project" value="UniProtKB-KW"/>
</dbReference>
<dbReference type="InterPro" id="IPR050377">
    <property type="entry name" value="Radical_SAM_PqqE_MftC-like"/>
</dbReference>
<gene>
    <name evidence="9" type="ORF">NO1_1803</name>
</gene>
<dbReference type="PANTHER" id="PTHR11228">
    <property type="entry name" value="RADICAL SAM DOMAIN PROTEIN"/>
    <property type="match status" value="1"/>
</dbReference>
<feature type="domain" description="Radical SAM core" evidence="7">
    <location>
        <begin position="24"/>
        <end position="157"/>
    </location>
</feature>
<keyword evidence="10" id="KW-1185">Reference proteome</keyword>
<reference evidence="9 10" key="1">
    <citation type="journal article" date="2019" name="ISME J.">
        <title>Genome analyses of uncultured TG2/ZB3 bacteria in 'Margulisbacteria' specifically attached to ectosymbiotic spirochetes of protists in the termite gut.</title>
        <authorList>
            <person name="Utami Y.D."/>
            <person name="Kuwahara H."/>
            <person name="Igai K."/>
            <person name="Murakami T."/>
            <person name="Sugaya K."/>
            <person name="Morikawa T."/>
            <person name="Nagura Y."/>
            <person name="Yuki M."/>
            <person name="Deevong P."/>
            <person name="Inoue T."/>
            <person name="Kihara K."/>
            <person name="Lo N."/>
            <person name="Yamada A."/>
            <person name="Ohkuma M."/>
            <person name="Hongoh Y."/>
        </authorList>
    </citation>
    <scope>NUCLEOTIDE SEQUENCE [LARGE SCALE GENOMIC DNA]</scope>
    <source>
        <strain evidence="9">NkOx7-01</strain>
    </source>
</reference>
<dbReference type="CDD" id="cd01335">
    <property type="entry name" value="Radical_SAM"/>
    <property type="match status" value="1"/>
</dbReference>
<dbReference type="SFLD" id="SFLDG01387">
    <property type="entry name" value="BtrN-like_SPASM_domain_contain"/>
    <property type="match status" value="1"/>
</dbReference>
<dbReference type="Gene3D" id="3.20.20.70">
    <property type="entry name" value="Aldolase class I"/>
    <property type="match status" value="1"/>
</dbReference>
<evidence type="ECO:0000256" key="4">
    <source>
        <dbReference type="ARBA" id="ARBA00022723"/>
    </source>
</evidence>
<dbReference type="InterPro" id="IPR058240">
    <property type="entry name" value="rSAM_sf"/>
</dbReference>
<dbReference type="Proteomes" id="UP000269352">
    <property type="component" value="Unassembled WGS sequence"/>
</dbReference>
<dbReference type="InterPro" id="IPR023885">
    <property type="entry name" value="4Fe4S-binding_SPASM_dom"/>
</dbReference>
<dbReference type="InterPro" id="IPR013785">
    <property type="entry name" value="Aldolase_TIM"/>
</dbReference>
<name>A0A388TCR6_TERA1</name>
<feature type="domain" description="4Fe4S-binding SPASM" evidence="8">
    <location>
        <begin position="240"/>
        <end position="290"/>
    </location>
</feature>
<dbReference type="SFLD" id="SFLDG01067">
    <property type="entry name" value="SPASM/twitch_domain_containing"/>
    <property type="match status" value="1"/>
</dbReference>